<dbReference type="InterPro" id="IPR019448">
    <property type="entry name" value="NT-C2"/>
</dbReference>
<feature type="region of interest" description="Disordered" evidence="1">
    <location>
        <begin position="445"/>
        <end position="503"/>
    </location>
</feature>
<dbReference type="HOGENOM" id="CLU_291416_0_0_1"/>
<dbReference type="InterPro" id="IPR052293">
    <property type="entry name" value="SRRP"/>
</dbReference>
<feature type="compositionally biased region" description="Basic and acidic residues" evidence="1">
    <location>
        <begin position="393"/>
        <end position="413"/>
    </location>
</feature>
<dbReference type="CDD" id="cd22249">
    <property type="entry name" value="UDM1_RNF168_RNF169-like"/>
    <property type="match status" value="1"/>
</dbReference>
<feature type="compositionally biased region" description="Low complexity" evidence="1">
    <location>
        <begin position="194"/>
        <end position="210"/>
    </location>
</feature>
<dbReference type="RefSeq" id="XP_001417784.1">
    <property type="nucleotide sequence ID" value="XM_001417747.1"/>
</dbReference>
<dbReference type="Proteomes" id="UP000001568">
    <property type="component" value="Chromosome 5"/>
</dbReference>
<feature type="compositionally biased region" description="Basic and acidic residues" evidence="1">
    <location>
        <begin position="341"/>
        <end position="352"/>
    </location>
</feature>
<dbReference type="KEGG" id="olu:OSTLU_31752"/>
<dbReference type="OrthoDB" id="20172at2759"/>
<dbReference type="PANTHER" id="PTHR12239">
    <property type="entry name" value="PROTEIN CBG20215-RELATED"/>
    <property type="match status" value="1"/>
</dbReference>
<feature type="region of interest" description="Disordered" evidence="1">
    <location>
        <begin position="157"/>
        <end position="210"/>
    </location>
</feature>
<gene>
    <name evidence="3" type="ORF">OSTLU_31752</name>
</gene>
<dbReference type="PROSITE" id="PS51840">
    <property type="entry name" value="C2_NT"/>
    <property type="match status" value="1"/>
</dbReference>
<dbReference type="PANTHER" id="PTHR12239:SF41">
    <property type="entry name" value="MEMBRANE ASSOCIATED PROTEIN, PUTATIVE-RELATED"/>
    <property type="match status" value="1"/>
</dbReference>
<dbReference type="AlphaFoldDB" id="A4RXN0"/>
<dbReference type="Gramene" id="ABO96077">
    <property type="protein sequence ID" value="ABO96077"/>
    <property type="gene ID" value="OSTLU_31752"/>
</dbReference>
<evidence type="ECO:0000256" key="1">
    <source>
        <dbReference type="SAM" id="MobiDB-lite"/>
    </source>
</evidence>
<evidence type="ECO:0000259" key="2">
    <source>
        <dbReference type="PROSITE" id="PS51840"/>
    </source>
</evidence>
<dbReference type="EMBL" id="CP000585">
    <property type="protein sequence ID" value="ABO96077.1"/>
    <property type="molecule type" value="Genomic_DNA"/>
</dbReference>
<organism evidence="3 4">
    <name type="scientific">Ostreococcus lucimarinus (strain CCE9901)</name>
    <dbReference type="NCBI Taxonomy" id="436017"/>
    <lineage>
        <taxon>Eukaryota</taxon>
        <taxon>Viridiplantae</taxon>
        <taxon>Chlorophyta</taxon>
        <taxon>Mamiellophyceae</taxon>
        <taxon>Mamiellales</taxon>
        <taxon>Bathycoccaceae</taxon>
        <taxon>Ostreococcus</taxon>
    </lineage>
</organism>
<feature type="region of interest" description="Disordered" evidence="1">
    <location>
        <begin position="385"/>
        <end position="413"/>
    </location>
</feature>
<feature type="domain" description="C2 NT-type" evidence="2">
    <location>
        <begin position="3"/>
        <end position="159"/>
    </location>
</feature>
<dbReference type="STRING" id="436017.A4RXN0"/>
<feature type="region of interest" description="Disordered" evidence="1">
    <location>
        <begin position="265"/>
        <end position="367"/>
    </location>
</feature>
<dbReference type="GeneID" id="5002097"/>
<sequence length="1048" mass="114560">MLKKLGSRKDRVVTFVVTVRTLEPWPTRASGRPGQFAIGWQRGANKRGTTPVRAGERSDDGARATYAFDHTFEVEATVRRAGKTGHKEKTLTLYVLALPEDATRGREVTAAKVGACDVDLAKYVDRTEDETIMIDVECGEGVRRAVGTPKLSISVRAKEGGANAEGREGEANAANASPLKSPTASERGGEYQWASSRFQSEQASSSQADQVEALTSMASMFKKRAAPVEETSVVDDVVDEGSEATANDEADVEANTARAELIVARAATPKSDEFSSTPDGTPALEQEDPELTRARDELFGAPPKDAATSPRGDVDSDGFLLDSDLDTEGEADEETPAEFTRPVEESPARDDSENAAEQARLAEEEARIRAEEDAAVARIEAERKAFEEEERQLEEQARLEAQRAEEERVRVDEEARYARMEAERAQAEEEARRLAEEDALFAENAEYQRRAEEEQRLRAEEEQRLRAEEEQRLRAEEEQRLRAEEEQRLRAEEEQRLRAEEERRWAMEAEAERARIEEIEKARAHEAEAARRAVEDEDVAAAQIASIAQQERQQLAEEEAIRAAQEEEERQRLEDENLRTSEHEARLQEERELQAEENAKAAARGDIDVYAKAVITEGASSVLFSDSADDVTAFGTPSSHSDDAFYTPATRGTRFADSVLKSSRNRDLEHEIVSMSICDILIHSTAEDSSFTTALGLQERIASVRATLGERESQLEFNRITDAFGVAIKGAMHNPARLVFLCAQLIALRICVATMDDLDTRDVIELEVLARNAAFESLWKHTCSALVNPGEVTETLAHFMKSFCGPSPNGDGEKIGRAWSAMFQLAKTRLDIIGGDADDAGCSSQLLLTQLRQGILKEIILALDKSVLDALIHPSGDALANPMIPGGGALTFSAGAELKRAISVLASVAKDLNVGTSTESIIPKLRAVADVCMIPKDALIDVKLRTDIVCGKLTDEELASVVSRFRPDDFAPQPVDPDVISAVVDAATNGKGDTPPAIGPYTPMSTEGAPWIANLARALAAFDGVLQSRAPGPSAHATRWSLVADALP</sequence>
<feature type="compositionally biased region" description="Basic and acidic residues" evidence="1">
    <location>
        <begin position="446"/>
        <end position="503"/>
    </location>
</feature>
<feature type="region of interest" description="Disordered" evidence="1">
    <location>
        <begin position="564"/>
        <end position="584"/>
    </location>
</feature>
<proteinExistence type="predicted"/>
<name>A4RXN0_OSTLU</name>
<feature type="compositionally biased region" description="Acidic residues" evidence="1">
    <location>
        <begin position="323"/>
        <end position="336"/>
    </location>
</feature>
<reference evidence="3 4" key="1">
    <citation type="journal article" date="2007" name="Proc. Natl. Acad. Sci. U.S.A.">
        <title>The tiny eukaryote Ostreococcus provides genomic insights into the paradox of plankton speciation.</title>
        <authorList>
            <person name="Palenik B."/>
            <person name="Grimwood J."/>
            <person name="Aerts A."/>
            <person name="Rouze P."/>
            <person name="Salamov A."/>
            <person name="Putnam N."/>
            <person name="Dupont C."/>
            <person name="Jorgensen R."/>
            <person name="Derelle E."/>
            <person name="Rombauts S."/>
            <person name="Zhou K."/>
            <person name="Otillar R."/>
            <person name="Merchant S.S."/>
            <person name="Podell S."/>
            <person name="Gaasterland T."/>
            <person name="Napoli C."/>
            <person name="Gendler K."/>
            <person name="Manuell A."/>
            <person name="Tai V."/>
            <person name="Vallon O."/>
            <person name="Piganeau G."/>
            <person name="Jancek S."/>
            <person name="Heijde M."/>
            <person name="Jabbari K."/>
            <person name="Bowler C."/>
            <person name="Lohr M."/>
            <person name="Robbens S."/>
            <person name="Werner G."/>
            <person name="Dubchak I."/>
            <person name="Pazour G.J."/>
            <person name="Ren Q."/>
            <person name="Paulsen I."/>
            <person name="Delwiche C."/>
            <person name="Schmutz J."/>
            <person name="Rokhsar D."/>
            <person name="Van de Peer Y."/>
            <person name="Moreau H."/>
            <person name="Grigoriev I.V."/>
        </authorList>
    </citation>
    <scope>NUCLEOTIDE SEQUENCE [LARGE SCALE GENOMIC DNA]</scope>
    <source>
        <strain evidence="3 4">CCE9901</strain>
    </source>
</reference>
<evidence type="ECO:0000313" key="3">
    <source>
        <dbReference type="EMBL" id="ABO96077.1"/>
    </source>
</evidence>
<accession>A4RXN0</accession>
<evidence type="ECO:0000313" key="4">
    <source>
        <dbReference type="Proteomes" id="UP000001568"/>
    </source>
</evidence>
<protein>
    <recommendedName>
        <fullName evidence="2">C2 NT-type domain-containing protein</fullName>
    </recommendedName>
</protein>
<keyword evidence="4" id="KW-1185">Reference proteome</keyword>